<name>A0ABW5CIB5_9PROT</name>
<gene>
    <name evidence="1" type="ORF">ACFSNB_18415</name>
</gene>
<dbReference type="Proteomes" id="UP001597296">
    <property type="component" value="Unassembled WGS sequence"/>
</dbReference>
<evidence type="ECO:0000313" key="1">
    <source>
        <dbReference type="EMBL" id="MFD2235768.1"/>
    </source>
</evidence>
<protein>
    <submittedName>
        <fullName evidence="1">SIR2 family protein</fullName>
    </submittedName>
</protein>
<comment type="caution">
    <text evidence="1">The sequence shown here is derived from an EMBL/GenBank/DDBJ whole genome shotgun (WGS) entry which is preliminary data.</text>
</comment>
<dbReference type="InterPro" id="IPR029035">
    <property type="entry name" value="DHS-like_NAD/FAD-binding_dom"/>
</dbReference>
<sequence>MTDPVTALSFSIFENKGAYAVLLGSGVSRAAQIPTGWEITLDLVRRVALLDGVKEQSDWAAWYRKKHKADPSYSEQLAALTGSPEERRSILHSYIEPTEEDLEEGRKVPTPAHRAIARLVRAGFIRVILTTNFDRLLENALRDEGIEPTVIKSDDDLKGAVPLVHSRCYLIKLHGDYLDTRIKNTEDELASYSPEMNATLDRIIDEHGLIVCGWSADWDAALRSALTRAPNRRYTTFWAARGEPSPAAQDLITHRAAKMIPITDADSFFAKVEAQVSIQAETQRAHPESTALIIGSAKKYLARPEHRIQLAELVGETQRRLQAAASTEEFEVRGNWSKEEFCQRVTRYEAISEPLVRLFGVMGRWGDGSEFSLVADVLRDLASVESASGNTGWLALRTYPAVLALYGYGIGALVGRRFKPLFQWLTISLQTRRNEAEPAVNQLFLWRWEGGTKEAWQSLEGFERRKTPLSDHLFEVFPTWAQDHLFASRRYEEAFEMFEVLAALAFLTWRTNKDELQSALSQQANDRNYVWAPVGRTAWHSEIRDRVFAAFEAPETRKAVLDAGFCRGDADFLSRAEMSLKRLMDRIEWT</sequence>
<proteinExistence type="predicted"/>
<organism evidence="1 2">
    <name type="scientific">Phaeospirillum tilakii</name>
    <dbReference type="NCBI Taxonomy" id="741673"/>
    <lineage>
        <taxon>Bacteria</taxon>
        <taxon>Pseudomonadati</taxon>
        <taxon>Pseudomonadota</taxon>
        <taxon>Alphaproteobacteria</taxon>
        <taxon>Rhodospirillales</taxon>
        <taxon>Rhodospirillaceae</taxon>
        <taxon>Phaeospirillum</taxon>
    </lineage>
</organism>
<dbReference type="SUPFAM" id="SSF52467">
    <property type="entry name" value="DHS-like NAD/FAD-binding domain"/>
    <property type="match status" value="1"/>
</dbReference>
<dbReference type="RefSeq" id="WP_377319239.1">
    <property type="nucleotide sequence ID" value="NZ_JBHUIY010000077.1"/>
</dbReference>
<evidence type="ECO:0000313" key="2">
    <source>
        <dbReference type="Proteomes" id="UP001597296"/>
    </source>
</evidence>
<dbReference type="Pfam" id="PF13289">
    <property type="entry name" value="SIR2_2"/>
    <property type="match status" value="1"/>
</dbReference>
<keyword evidence="2" id="KW-1185">Reference proteome</keyword>
<reference evidence="2" key="1">
    <citation type="journal article" date="2019" name="Int. J. Syst. Evol. Microbiol.">
        <title>The Global Catalogue of Microorganisms (GCM) 10K type strain sequencing project: providing services to taxonomists for standard genome sequencing and annotation.</title>
        <authorList>
            <consortium name="The Broad Institute Genomics Platform"/>
            <consortium name="The Broad Institute Genome Sequencing Center for Infectious Disease"/>
            <person name="Wu L."/>
            <person name="Ma J."/>
        </authorList>
    </citation>
    <scope>NUCLEOTIDE SEQUENCE [LARGE SCALE GENOMIC DNA]</scope>
    <source>
        <strain evidence="2">KCTC 15012</strain>
    </source>
</reference>
<dbReference type="Gene3D" id="3.40.50.1220">
    <property type="entry name" value="TPP-binding domain"/>
    <property type="match status" value="1"/>
</dbReference>
<dbReference type="EMBL" id="JBHUIY010000077">
    <property type="protein sequence ID" value="MFD2235768.1"/>
    <property type="molecule type" value="Genomic_DNA"/>
</dbReference>
<accession>A0ABW5CIB5</accession>